<proteinExistence type="predicted"/>
<dbReference type="InterPro" id="IPR013656">
    <property type="entry name" value="PAS_4"/>
</dbReference>
<dbReference type="Gene3D" id="3.30.450.20">
    <property type="entry name" value="PAS domain"/>
    <property type="match status" value="1"/>
</dbReference>
<dbReference type="NCBIfam" id="TIGR00229">
    <property type="entry name" value="sensory_box"/>
    <property type="match status" value="1"/>
</dbReference>
<evidence type="ECO:0000259" key="4">
    <source>
        <dbReference type="SMART" id="SM00065"/>
    </source>
</evidence>
<dbReference type="SUPFAM" id="SSF55781">
    <property type="entry name" value="GAF domain-like"/>
    <property type="match status" value="1"/>
</dbReference>
<dbReference type="KEGG" id="nvr:FEJ81_06790"/>
<feature type="domain" description="GAF" evidence="4">
    <location>
        <begin position="312"/>
        <end position="482"/>
    </location>
</feature>
<dbReference type="PANTHER" id="PTHR34236:SF1">
    <property type="entry name" value="DIMETHYL SULFOXIDE REDUCTASE TRANSCRIPTIONAL ACTIVATOR"/>
    <property type="match status" value="1"/>
</dbReference>
<evidence type="ECO:0000256" key="2">
    <source>
        <dbReference type="ARBA" id="ARBA00023163"/>
    </source>
</evidence>
<name>A0A4P8WFH1_9EURY</name>
<dbReference type="InterPro" id="IPR013324">
    <property type="entry name" value="RNA_pol_sigma_r3/r4-like"/>
</dbReference>
<dbReference type="InterPro" id="IPR007050">
    <property type="entry name" value="HTH_bacterioopsin"/>
</dbReference>
<dbReference type="InterPro" id="IPR031803">
    <property type="entry name" value="BAT_GAF/HTH-assoc"/>
</dbReference>
<evidence type="ECO:0000256" key="3">
    <source>
        <dbReference type="SAM" id="MobiDB-lite"/>
    </source>
</evidence>
<evidence type="ECO:0000313" key="6">
    <source>
        <dbReference type="Proteomes" id="UP000302218"/>
    </source>
</evidence>
<protein>
    <submittedName>
        <fullName evidence="5">PAS domain S-box protein</fullName>
    </submittedName>
</protein>
<evidence type="ECO:0000313" key="5">
    <source>
        <dbReference type="EMBL" id="QCS42077.1"/>
    </source>
</evidence>
<dbReference type="Pfam" id="PF15915">
    <property type="entry name" value="BAT"/>
    <property type="match status" value="1"/>
</dbReference>
<dbReference type="Gene3D" id="3.30.450.40">
    <property type="match status" value="1"/>
</dbReference>
<dbReference type="GeneID" id="40264965"/>
<gene>
    <name evidence="5" type="ORF">FEJ81_06790</name>
</gene>
<dbReference type="Pfam" id="PF13185">
    <property type="entry name" value="GAF_2"/>
    <property type="match status" value="1"/>
</dbReference>
<dbReference type="Proteomes" id="UP000302218">
    <property type="component" value="Chromosome"/>
</dbReference>
<dbReference type="PANTHER" id="PTHR34236">
    <property type="entry name" value="DIMETHYL SULFOXIDE REDUCTASE TRANSCRIPTIONAL ACTIVATOR"/>
    <property type="match status" value="1"/>
</dbReference>
<reference evidence="6" key="1">
    <citation type="submission" date="2019-05" db="EMBL/GenBank/DDBJ databases">
        <title>Genome sequence and methylation pattern of the halophilic Archaeon Natrinema versiforme BOL5-4.</title>
        <authorList>
            <person name="DasSarma P."/>
            <person name="Anton B.P."/>
            <person name="DasSarma S.L."/>
            <person name="Martinez F.L."/>
            <person name="Guzman D."/>
            <person name="Roberts R.J."/>
            <person name="DasSarma S."/>
        </authorList>
    </citation>
    <scope>NUCLEOTIDE SEQUENCE [LARGE SCALE GENOMIC DNA]</scope>
    <source>
        <strain evidence="6">BOL5-4</strain>
    </source>
</reference>
<dbReference type="EMBL" id="CP040330">
    <property type="protein sequence ID" value="QCS42077.1"/>
    <property type="molecule type" value="Genomic_DNA"/>
</dbReference>
<dbReference type="Gene3D" id="1.10.10.10">
    <property type="entry name" value="Winged helix-like DNA-binding domain superfamily/Winged helix DNA-binding domain"/>
    <property type="match status" value="1"/>
</dbReference>
<sequence>MTGTHRSESIVVVTDTRAGESYLRPRLEKAIEHDVRTVPASGDLESVLGSVPSNGNADADGATDSNREDGETEVSDGGETAPESTASADDGEAASAPPCAVVLELDCPGEIQTVLRRVHATFPDVPTIVAPREGSERLATVALRADATEYVPTERDEDPIDRIVSTVRSQPQPPSDGDDGRYHRILANELPDEAFVIGEDGTYLEAKVRPDSADLYSTAVDELPGTQLEDAFPDQVAAKLQDCLDRAIRTDDVQSVEYDAKTTDGRRRFEARVVPIDQRIRGRRAVVWLARDITERVRRERKLRSRQAQLETLNRINAVVRQVIETLVEAPARDAIEREVCEQLVDSELYCGSWIAERTGDGRLSFRTGAGEAETYLDRVRDLDGDHERPAMRAIQTGEIRTTNRILEDETVPEPLQEAARADDVRSAIAVPITHEDATYGVLTVLASRDDAFSERERAGFRLLGETIGFTIMAVKNRQLLFADTVVELEFRIDGGDTFAFDLSEEYGCICSLEWAGTTANGRTFQYVTIDGLDGETVLAAASEHESVEECRLIHDGEESCTIEMRLAKSGVRTLTNHGATIRDVTVENGVGTYLVEVSQDADVREIAEALTLVYETTELVARREVDRPVRTAAQRRNRILDRLTDRQLTTLRLAYYGGFFDWPRESTGEEIAEAMDISPPTMHQHLRKGLKAILGEFFEGGGHS</sequence>
<dbReference type="Pfam" id="PF04967">
    <property type="entry name" value="HTH_10"/>
    <property type="match status" value="1"/>
</dbReference>
<accession>A0A4P8WFH1</accession>
<keyword evidence="1" id="KW-0805">Transcription regulation</keyword>
<dbReference type="AlphaFoldDB" id="A0A4P8WFH1"/>
<dbReference type="InterPro" id="IPR003018">
    <property type="entry name" value="GAF"/>
</dbReference>
<keyword evidence="2" id="KW-0804">Transcription</keyword>
<dbReference type="InterPro" id="IPR000014">
    <property type="entry name" value="PAS"/>
</dbReference>
<dbReference type="InterPro" id="IPR036388">
    <property type="entry name" value="WH-like_DNA-bd_sf"/>
</dbReference>
<dbReference type="CDD" id="cd00130">
    <property type="entry name" value="PAS"/>
    <property type="match status" value="1"/>
</dbReference>
<dbReference type="SMART" id="SM00065">
    <property type="entry name" value="GAF"/>
    <property type="match status" value="1"/>
</dbReference>
<organism evidence="5 6">
    <name type="scientific">Natrinema versiforme</name>
    <dbReference type="NCBI Taxonomy" id="88724"/>
    <lineage>
        <taxon>Archaea</taxon>
        <taxon>Methanobacteriati</taxon>
        <taxon>Methanobacteriota</taxon>
        <taxon>Stenosarchaea group</taxon>
        <taxon>Halobacteria</taxon>
        <taxon>Halobacteriales</taxon>
        <taxon>Natrialbaceae</taxon>
        <taxon>Natrinema</taxon>
    </lineage>
</organism>
<dbReference type="Pfam" id="PF08448">
    <property type="entry name" value="PAS_4"/>
    <property type="match status" value="1"/>
</dbReference>
<dbReference type="SUPFAM" id="SSF55785">
    <property type="entry name" value="PYP-like sensor domain (PAS domain)"/>
    <property type="match status" value="1"/>
</dbReference>
<dbReference type="InterPro" id="IPR035965">
    <property type="entry name" value="PAS-like_dom_sf"/>
</dbReference>
<dbReference type="OrthoDB" id="106505at2157"/>
<dbReference type="RefSeq" id="WP_138244573.1">
    <property type="nucleotide sequence ID" value="NZ_CP040330.1"/>
</dbReference>
<evidence type="ECO:0000256" key="1">
    <source>
        <dbReference type="ARBA" id="ARBA00023015"/>
    </source>
</evidence>
<dbReference type="SUPFAM" id="SSF88659">
    <property type="entry name" value="Sigma3 and sigma4 domains of RNA polymerase sigma factors"/>
    <property type="match status" value="1"/>
</dbReference>
<feature type="region of interest" description="Disordered" evidence="3">
    <location>
        <begin position="34"/>
        <end position="93"/>
    </location>
</feature>
<dbReference type="InterPro" id="IPR029016">
    <property type="entry name" value="GAF-like_dom_sf"/>
</dbReference>